<dbReference type="EC" id="3.5.1.4" evidence="3"/>
<dbReference type="PIRSF" id="PIRSF001221">
    <property type="entry name" value="Amidase_fungi"/>
    <property type="match status" value="1"/>
</dbReference>
<dbReference type="OrthoDB" id="6428749at2759"/>
<dbReference type="InParanoid" id="A0A1Y2G663"/>
<dbReference type="SUPFAM" id="SSF75304">
    <property type="entry name" value="Amidase signature (AS) enzymes"/>
    <property type="match status" value="1"/>
</dbReference>
<keyword evidence="4" id="KW-0378">Hydrolase</keyword>
<dbReference type="GO" id="GO:0004040">
    <property type="term" value="F:amidase activity"/>
    <property type="evidence" value="ECO:0007669"/>
    <property type="project" value="UniProtKB-EC"/>
</dbReference>
<dbReference type="InterPro" id="IPR052096">
    <property type="entry name" value="Endocannabinoid_amidase"/>
</dbReference>
<sequence>MFWSSSWKEARDYKQEQRRTALAAGEQLLADSKVEISPSLGKEILSSNASQIATHIKSRTKGWTATSVLLVYIKSAIRAQRDSNVLTEILFEDAVRRAKELDEELERTGEVRGALHGVPVSLKDQIDFEGYDSTIGVSRAINKPAETHAAPVKVLLAAGANPFVKTTVPQTMLSFECSSPLWGISTNPYDKERIPGGSSGGEAALLASDGSPLGFGSDIGGSLRIPAHFSGCYGLKPCHSRFPVKGAATANPGFQAIEVTMGPMGRSVADLELATRVVVDASVGHEAQMEGLVPLKYREVELPEKLKFGYYLTDGFCRASPACERAVLETVEALRKKGHECVEFVPHDPIKGLELFAGITSADGYKTLLSSIGSDPVESSLFLTITGPKIPSFIRLPLVWIIEHLVGDGIFSRALASSRVKSSRELQHWQHQRDLYADEFRKQVWGELKLDAILCAPQATPAQKVGETWDLSPLAMGTFLYNIVDTTVGVLPVTFVDAVKDAFSDDWFARGKAGSKIIEKKVYQGLGGVGAVYDAEAMEGIPVGVQVVGKHWEEEKVVEMMKVVDEALGPRGFGPGKFVQKGERE</sequence>
<feature type="binding site" evidence="6">
    <location>
        <position position="198"/>
    </location>
    <ligand>
        <name>substrate</name>
    </ligand>
</feature>
<keyword evidence="9" id="KW-1185">Reference proteome</keyword>
<evidence type="ECO:0000256" key="2">
    <source>
        <dbReference type="ARBA" id="ARBA00009199"/>
    </source>
</evidence>
<feature type="active site" description="Acyl-ester intermediate" evidence="5">
    <location>
        <position position="222"/>
    </location>
</feature>
<dbReference type="STRING" id="106004.A0A1Y2G663"/>
<feature type="binding site" evidence="6">
    <location>
        <begin position="219"/>
        <end position="222"/>
    </location>
    <ligand>
        <name>substrate</name>
    </ligand>
</feature>
<dbReference type="InterPro" id="IPR020556">
    <property type="entry name" value="Amidase_CS"/>
</dbReference>
<evidence type="ECO:0000256" key="3">
    <source>
        <dbReference type="ARBA" id="ARBA00012922"/>
    </source>
</evidence>
<comment type="caution">
    <text evidence="8">The sequence shown here is derived from an EMBL/GenBank/DDBJ whole genome shotgun (WGS) entry which is preliminary data.</text>
</comment>
<name>A0A1Y2G663_9BASI</name>
<feature type="active site" description="Charge relay system" evidence="5">
    <location>
        <position position="198"/>
    </location>
</feature>
<organism evidence="8 9">
    <name type="scientific">Leucosporidium creatinivorum</name>
    <dbReference type="NCBI Taxonomy" id="106004"/>
    <lineage>
        <taxon>Eukaryota</taxon>
        <taxon>Fungi</taxon>
        <taxon>Dikarya</taxon>
        <taxon>Basidiomycota</taxon>
        <taxon>Pucciniomycotina</taxon>
        <taxon>Microbotryomycetes</taxon>
        <taxon>Leucosporidiales</taxon>
        <taxon>Leucosporidium</taxon>
    </lineage>
</organism>
<dbReference type="PANTHER" id="PTHR45847:SF6">
    <property type="entry name" value="FATTY ACID AMIDE HYDROLASE"/>
    <property type="match status" value="1"/>
</dbReference>
<evidence type="ECO:0000256" key="6">
    <source>
        <dbReference type="PIRSR" id="PIRSR001221-2"/>
    </source>
</evidence>
<evidence type="ECO:0000313" key="8">
    <source>
        <dbReference type="EMBL" id="ORY92559.1"/>
    </source>
</evidence>
<reference evidence="8 9" key="1">
    <citation type="submission" date="2016-07" db="EMBL/GenBank/DDBJ databases">
        <title>Pervasive Adenine N6-methylation of Active Genes in Fungi.</title>
        <authorList>
            <consortium name="DOE Joint Genome Institute"/>
            <person name="Mondo S.J."/>
            <person name="Dannebaum R.O."/>
            <person name="Kuo R.C."/>
            <person name="Labutti K."/>
            <person name="Haridas S."/>
            <person name="Kuo A."/>
            <person name="Salamov A."/>
            <person name="Ahrendt S.R."/>
            <person name="Lipzen A."/>
            <person name="Sullivan W."/>
            <person name="Andreopoulos W.B."/>
            <person name="Clum A."/>
            <person name="Lindquist E."/>
            <person name="Daum C."/>
            <person name="Ramamoorthy G.K."/>
            <person name="Gryganskyi A."/>
            <person name="Culley D."/>
            <person name="Magnuson J.K."/>
            <person name="James T.Y."/>
            <person name="O'Malley M.A."/>
            <person name="Stajich J.E."/>
            <person name="Spatafora J.W."/>
            <person name="Visel A."/>
            <person name="Grigoriev I.V."/>
        </authorList>
    </citation>
    <scope>NUCLEOTIDE SEQUENCE [LARGE SCALE GENOMIC DNA]</scope>
    <source>
        <strain evidence="8 9">62-1032</strain>
    </source>
</reference>
<feature type="domain" description="Amidase" evidence="7">
    <location>
        <begin position="69"/>
        <end position="557"/>
    </location>
</feature>
<dbReference type="GO" id="GO:0009062">
    <property type="term" value="P:fatty acid catabolic process"/>
    <property type="evidence" value="ECO:0007669"/>
    <property type="project" value="TreeGrafter"/>
</dbReference>
<protein>
    <recommendedName>
        <fullName evidence="3">amidase</fullName>
        <ecNumber evidence="3">3.5.1.4</ecNumber>
    </recommendedName>
</protein>
<comment type="catalytic activity">
    <reaction evidence="1">
        <text>a monocarboxylic acid amide + H2O = a monocarboxylate + NH4(+)</text>
        <dbReference type="Rhea" id="RHEA:12020"/>
        <dbReference type="ChEBI" id="CHEBI:15377"/>
        <dbReference type="ChEBI" id="CHEBI:28938"/>
        <dbReference type="ChEBI" id="CHEBI:35757"/>
        <dbReference type="ChEBI" id="CHEBI:83628"/>
        <dbReference type="EC" id="3.5.1.4"/>
    </reaction>
</comment>
<dbReference type="Proteomes" id="UP000193467">
    <property type="component" value="Unassembled WGS sequence"/>
</dbReference>
<evidence type="ECO:0000259" key="7">
    <source>
        <dbReference type="Pfam" id="PF01425"/>
    </source>
</evidence>
<feature type="active site" description="Charge relay system" evidence="5">
    <location>
        <position position="123"/>
    </location>
</feature>
<evidence type="ECO:0000313" key="9">
    <source>
        <dbReference type="Proteomes" id="UP000193467"/>
    </source>
</evidence>
<dbReference type="AlphaFoldDB" id="A0A1Y2G663"/>
<gene>
    <name evidence="8" type="ORF">BCR35DRAFT_298018</name>
</gene>
<dbReference type="PANTHER" id="PTHR45847">
    <property type="entry name" value="FATTY ACID AMIDE HYDROLASE"/>
    <property type="match status" value="1"/>
</dbReference>
<dbReference type="EMBL" id="MCGR01000001">
    <property type="protein sequence ID" value="ORY92559.1"/>
    <property type="molecule type" value="Genomic_DNA"/>
</dbReference>
<dbReference type="GO" id="GO:0017064">
    <property type="term" value="F:fatty acid amide hydrolase activity"/>
    <property type="evidence" value="ECO:0007669"/>
    <property type="project" value="TreeGrafter"/>
</dbReference>
<dbReference type="FunFam" id="3.90.1300.10:FF:000003">
    <property type="entry name" value="Amidase signature enzyme"/>
    <property type="match status" value="1"/>
</dbReference>
<comment type="similarity">
    <text evidence="2">Belongs to the amidase family.</text>
</comment>
<evidence type="ECO:0000256" key="1">
    <source>
        <dbReference type="ARBA" id="ARBA00001311"/>
    </source>
</evidence>
<dbReference type="PROSITE" id="PS00571">
    <property type="entry name" value="AMIDASES"/>
    <property type="match status" value="1"/>
</dbReference>
<feature type="binding site" evidence="6">
    <location>
        <position position="172"/>
    </location>
    <ligand>
        <name>substrate</name>
    </ligand>
</feature>
<dbReference type="InterPro" id="IPR036928">
    <property type="entry name" value="AS_sf"/>
</dbReference>
<accession>A0A1Y2G663</accession>
<dbReference type="InterPro" id="IPR023631">
    <property type="entry name" value="Amidase_dom"/>
</dbReference>
<evidence type="ECO:0000256" key="4">
    <source>
        <dbReference type="ARBA" id="ARBA00022801"/>
    </source>
</evidence>
<proteinExistence type="inferred from homology"/>
<dbReference type="Gene3D" id="3.90.1300.10">
    <property type="entry name" value="Amidase signature (AS) domain"/>
    <property type="match status" value="1"/>
</dbReference>
<evidence type="ECO:0000256" key="5">
    <source>
        <dbReference type="PIRSR" id="PIRSR001221-1"/>
    </source>
</evidence>
<dbReference type="Pfam" id="PF01425">
    <property type="entry name" value="Amidase"/>
    <property type="match status" value="1"/>
</dbReference>